<reference evidence="2" key="2">
    <citation type="journal article" date="2017" name="Plant Physiol. Biochem.">
        <title>Differential oxidative and antioxidative response of duckweed Lemna minor toward plant growth promoting/inhibiting bacteria.</title>
        <authorList>
            <person name="Ishizawa H."/>
            <person name="Kuroda M."/>
            <person name="Morikawa M."/>
            <person name="Ike M."/>
        </authorList>
    </citation>
    <scope>NUCLEOTIDE SEQUENCE [LARGE SCALE GENOMIC DNA]</scope>
    <source>
        <strain evidence="2">M6</strain>
    </source>
</reference>
<dbReference type="EMBL" id="AP018828">
    <property type="protein sequence ID" value="BBF81706.1"/>
    <property type="molecule type" value="Genomic_DNA"/>
</dbReference>
<dbReference type="RefSeq" id="WP_126423212.1">
    <property type="nucleotide sequence ID" value="NZ_AP018828.1"/>
</dbReference>
<proteinExistence type="predicted"/>
<dbReference type="AlphaFoldDB" id="A0A3G9G4Y7"/>
<evidence type="ECO:0000313" key="2">
    <source>
        <dbReference type="Proteomes" id="UP000278756"/>
    </source>
</evidence>
<reference evidence="2" key="1">
    <citation type="journal article" date="2017" name="Biotechnol. Biofuels">
        <title>Evaluation of environmental bacterial communities as a factor affecting the growth of duckweed Lemna minor.</title>
        <authorList>
            <person name="Ishizawa H."/>
            <person name="Kuroda M."/>
            <person name="Morikawa M."/>
            <person name="Ike M."/>
        </authorList>
    </citation>
    <scope>NUCLEOTIDE SEQUENCE [LARGE SCALE GENOMIC DNA]</scope>
    <source>
        <strain evidence="2">M6</strain>
    </source>
</reference>
<protein>
    <submittedName>
        <fullName evidence="1">Uncharacterized protein</fullName>
    </submittedName>
</protein>
<dbReference type="OrthoDB" id="9820563at2"/>
<name>A0A3G9G4Y7_9CAUL</name>
<dbReference type="Proteomes" id="UP000278756">
    <property type="component" value="Chromosome 2"/>
</dbReference>
<evidence type="ECO:0000313" key="1">
    <source>
        <dbReference type="EMBL" id="BBF81706.1"/>
    </source>
</evidence>
<sequence>MTYSPAVATTTDALSDIADLVDALLVEPWEPQKVTGRRREAWAQLAPLVLNGIKLSKFDTPAFDRLMNGHMPLLRRSRDRVWTAALFVVAAALSRSEPVEFRRFLFSPPLLNEMAGLSRIIDYMVRLYAGSTDFRPELRRQVINLIFDPVEELARASDLRQVVDFVAARLADIDGFQPDLSGISLDLMGAVLAARRGVYDLRHQIR</sequence>
<gene>
    <name evidence="1" type="ORF">EM6_2308</name>
</gene>
<organism evidence="1 2">
    <name type="scientific">Asticcacaulis excentricus</name>
    <dbReference type="NCBI Taxonomy" id="78587"/>
    <lineage>
        <taxon>Bacteria</taxon>
        <taxon>Pseudomonadati</taxon>
        <taxon>Pseudomonadota</taxon>
        <taxon>Alphaproteobacteria</taxon>
        <taxon>Caulobacterales</taxon>
        <taxon>Caulobacteraceae</taxon>
        <taxon>Asticcacaulis</taxon>
    </lineage>
</organism>
<accession>A0A3G9G4Y7</accession>